<dbReference type="PROSITE" id="PS50801">
    <property type="entry name" value="STAS"/>
    <property type="match status" value="1"/>
</dbReference>
<evidence type="ECO:0000313" key="5">
    <source>
        <dbReference type="Proteomes" id="UP000634476"/>
    </source>
</evidence>
<evidence type="ECO:0000256" key="1">
    <source>
        <dbReference type="ARBA" id="ARBA00009013"/>
    </source>
</evidence>
<reference evidence="4" key="1">
    <citation type="submission" date="2021-01" db="EMBL/GenBank/DDBJ databases">
        <title>Whole genome shotgun sequence of Planobispora takensis NBRC 109077.</title>
        <authorList>
            <person name="Komaki H."/>
            <person name="Tamura T."/>
        </authorList>
    </citation>
    <scope>NUCLEOTIDE SEQUENCE</scope>
    <source>
        <strain evidence="4">NBRC 109077</strain>
    </source>
</reference>
<evidence type="ECO:0000259" key="3">
    <source>
        <dbReference type="PROSITE" id="PS50801"/>
    </source>
</evidence>
<dbReference type="NCBIfam" id="TIGR00377">
    <property type="entry name" value="ant_ant_sig"/>
    <property type="match status" value="1"/>
</dbReference>
<proteinExistence type="inferred from homology"/>
<protein>
    <recommendedName>
        <fullName evidence="2">Anti-sigma factor antagonist</fullName>
    </recommendedName>
</protein>
<evidence type="ECO:0000256" key="2">
    <source>
        <dbReference type="RuleBase" id="RU003749"/>
    </source>
</evidence>
<keyword evidence="5" id="KW-1185">Reference proteome</keyword>
<dbReference type="EMBL" id="BOOK01000032">
    <property type="protein sequence ID" value="GII02413.1"/>
    <property type="molecule type" value="Genomic_DNA"/>
</dbReference>
<dbReference type="SUPFAM" id="SSF52091">
    <property type="entry name" value="SpoIIaa-like"/>
    <property type="match status" value="1"/>
</dbReference>
<evidence type="ECO:0000313" key="4">
    <source>
        <dbReference type="EMBL" id="GII02413.1"/>
    </source>
</evidence>
<dbReference type="AlphaFoldDB" id="A0A8J3SYC1"/>
<organism evidence="4 5">
    <name type="scientific">Planobispora takensis</name>
    <dbReference type="NCBI Taxonomy" id="1367882"/>
    <lineage>
        <taxon>Bacteria</taxon>
        <taxon>Bacillati</taxon>
        <taxon>Actinomycetota</taxon>
        <taxon>Actinomycetes</taxon>
        <taxon>Streptosporangiales</taxon>
        <taxon>Streptosporangiaceae</taxon>
        <taxon>Planobispora</taxon>
    </lineage>
</organism>
<dbReference type="CDD" id="cd07043">
    <property type="entry name" value="STAS_anti-anti-sigma_factors"/>
    <property type="match status" value="1"/>
</dbReference>
<sequence>MDAVSIGTAVQDTLDVVLRGEIDFTNAAWIGQTVRTAVADRRPASVRVEMAEVAFLDSAGVGVLVEIMKAAEAAGAAFRVEHPSSRVLDQLRTAGLLAAFGLA</sequence>
<dbReference type="Pfam" id="PF01740">
    <property type="entry name" value="STAS"/>
    <property type="match status" value="1"/>
</dbReference>
<dbReference type="GO" id="GO:0043856">
    <property type="term" value="F:anti-sigma factor antagonist activity"/>
    <property type="evidence" value="ECO:0007669"/>
    <property type="project" value="InterPro"/>
</dbReference>
<comment type="similarity">
    <text evidence="1 2">Belongs to the anti-sigma-factor antagonist family.</text>
</comment>
<accession>A0A8J3SYC1</accession>
<dbReference type="InterPro" id="IPR003658">
    <property type="entry name" value="Anti-sigma_ant"/>
</dbReference>
<dbReference type="Proteomes" id="UP000634476">
    <property type="component" value="Unassembled WGS sequence"/>
</dbReference>
<dbReference type="InterPro" id="IPR002645">
    <property type="entry name" value="STAS_dom"/>
</dbReference>
<dbReference type="InterPro" id="IPR036513">
    <property type="entry name" value="STAS_dom_sf"/>
</dbReference>
<feature type="domain" description="STAS" evidence="3">
    <location>
        <begin position="16"/>
        <end position="103"/>
    </location>
</feature>
<gene>
    <name evidence="4" type="ORF">Pta02_44210</name>
</gene>
<dbReference type="RefSeq" id="WP_203876749.1">
    <property type="nucleotide sequence ID" value="NZ_BOOK01000032.1"/>
</dbReference>
<dbReference type="Gene3D" id="3.30.750.24">
    <property type="entry name" value="STAS domain"/>
    <property type="match status" value="1"/>
</dbReference>
<comment type="caution">
    <text evidence="4">The sequence shown here is derived from an EMBL/GenBank/DDBJ whole genome shotgun (WGS) entry which is preliminary data.</text>
</comment>
<name>A0A8J3SYC1_9ACTN</name>
<dbReference type="PANTHER" id="PTHR33495">
    <property type="entry name" value="ANTI-SIGMA FACTOR ANTAGONIST TM_1081-RELATED-RELATED"/>
    <property type="match status" value="1"/>
</dbReference>
<dbReference type="PANTHER" id="PTHR33495:SF2">
    <property type="entry name" value="ANTI-SIGMA FACTOR ANTAGONIST TM_1081-RELATED"/>
    <property type="match status" value="1"/>
</dbReference>